<dbReference type="EMBL" id="AEXY01000012">
    <property type="protein sequence ID" value="EGD36545.1"/>
    <property type="molecule type" value="Genomic_DNA"/>
</dbReference>
<comment type="function">
    <text evidence="5">An accessory protein needed during the final step in the assembly of 30S ribosomal subunit, possibly for assembly of the head region. Essential for efficient processing of 16S rRNA. May be needed both before and after RbfA during the maturation of 16S rRNA. It has affinity for free ribosomal 30S subunits but not for 70S ribosomes.</text>
</comment>
<name>F0IM37_STRSA</name>
<sequence length="224" mass="25899">MTQLTMRNACKISKKKALTYKLFRCLSQLPILRKSQQNDTIKRIVKRLTGVKMNYFNVGKIVNTQGLQGEMRVLSVTDFAEERFKKGNKLALFDKKDQFVMDVEIASHRKAKNFDIIKFKGMYHINDIEKFRDFSLKVAEEDLADLEDGEFYYHEIIGLEVYENDVLLGTIKEILQPGANDVWVVKRKGKRDLLLPYIPPVVLGINIEQGRVDVEIPEGLDDEN</sequence>
<evidence type="ECO:0000259" key="6">
    <source>
        <dbReference type="Pfam" id="PF01782"/>
    </source>
</evidence>
<feature type="domain" description="PRC-barrel" evidence="7">
    <location>
        <begin position="149"/>
        <end position="220"/>
    </location>
</feature>
<dbReference type="InterPro" id="IPR036976">
    <property type="entry name" value="RimM_N_sf"/>
</dbReference>
<evidence type="ECO:0000259" key="7">
    <source>
        <dbReference type="Pfam" id="PF05239"/>
    </source>
</evidence>
<comment type="similarity">
    <text evidence="5">Belongs to the RimM family.</text>
</comment>
<dbReference type="SUPFAM" id="SSF50346">
    <property type="entry name" value="PRC-barrel domain"/>
    <property type="match status" value="1"/>
</dbReference>
<dbReference type="InterPro" id="IPR011033">
    <property type="entry name" value="PRC_barrel-like_sf"/>
</dbReference>
<dbReference type="PANTHER" id="PTHR33692">
    <property type="entry name" value="RIBOSOME MATURATION FACTOR RIMM"/>
    <property type="match status" value="1"/>
</dbReference>
<dbReference type="Gene3D" id="2.30.30.240">
    <property type="entry name" value="PRC-barrel domain"/>
    <property type="match status" value="1"/>
</dbReference>
<dbReference type="InterPro" id="IPR002676">
    <property type="entry name" value="RimM_N"/>
</dbReference>
<evidence type="ECO:0000313" key="8">
    <source>
        <dbReference type="EMBL" id="EGD36545.1"/>
    </source>
</evidence>
<reference evidence="8 9" key="1">
    <citation type="submission" date="2011-02" db="EMBL/GenBank/DDBJ databases">
        <authorList>
            <person name="Muzny D."/>
            <person name="Qin X."/>
            <person name="Deng J."/>
            <person name="Jiang H."/>
            <person name="Liu Y."/>
            <person name="Qu J."/>
            <person name="Song X.-Z."/>
            <person name="Zhang L."/>
            <person name="Thornton R."/>
            <person name="Coyle M."/>
            <person name="Francisco L."/>
            <person name="Jackson L."/>
            <person name="Javaid M."/>
            <person name="Korchina V."/>
            <person name="Kovar C."/>
            <person name="Mata R."/>
            <person name="Mathew T."/>
            <person name="Ngo R."/>
            <person name="Nguyen L."/>
            <person name="Nguyen N."/>
            <person name="Okwuonu G."/>
            <person name="Ongeri F."/>
            <person name="Pham C."/>
            <person name="Simmons D."/>
            <person name="Wilczek-Boney K."/>
            <person name="Hale W."/>
            <person name="Jakkamsetti A."/>
            <person name="Pham P."/>
            <person name="Ruth R."/>
            <person name="San Lucas F."/>
            <person name="Warren J."/>
            <person name="Zhang J."/>
            <person name="Zhao Z."/>
            <person name="Zhou C."/>
            <person name="Zhu D."/>
            <person name="Lee S."/>
            <person name="Bess C."/>
            <person name="Blankenburg K."/>
            <person name="Forbes L."/>
            <person name="Fu Q."/>
            <person name="Gubbala S."/>
            <person name="Hirani K."/>
            <person name="Jayaseelan J.C."/>
            <person name="Lara F."/>
            <person name="Munidasa M."/>
            <person name="Palculict T."/>
            <person name="Patil S."/>
            <person name="Pu L.-L."/>
            <person name="Saada N."/>
            <person name="Tang L."/>
            <person name="Weissenberger G."/>
            <person name="Zhu Y."/>
            <person name="Hemphill L."/>
            <person name="Shang Y."/>
            <person name="Youmans B."/>
            <person name="Ayvaz T."/>
            <person name="Ross M."/>
            <person name="Santibanez J."/>
            <person name="Aqrawi P."/>
            <person name="Gross S."/>
            <person name="Joshi V."/>
            <person name="Fowler G."/>
            <person name="Nazareth L."/>
            <person name="Reid J."/>
            <person name="Worley K."/>
            <person name="Petrosino J."/>
            <person name="Highlander S."/>
            <person name="Gibbs R."/>
        </authorList>
    </citation>
    <scope>NUCLEOTIDE SEQUENCE [LARGE SCALE GENOMIC DNA]</scope>
    <source>
        <strain evidence="8 9">SK150</strain>
    </source>
</reference>
<dbReference type="Gene3D" id="2.40.30.60">
    <property type="entry name" value="RimM"/>
    <property type="match status" value="1"/>
</dbReference>
<evidence type="ECO:0000256" key="2">
    <source>
        <dbReference type="ARBA" id="ARBA00022517"/>
    </source>
</evidence>
<dbReference type="InterPro" id="IPR011961">
    <property type="entry name" value="RimM"/>
</dbReference>
<dbReference type="NCBIfam" id="TIGR02273">
    <property type="entry name" value="16S_RimM"/>
    <property type="match status" value="1"/>
</dbReference>
<evidence type="ECO:0000256" key="4">
    <source>
        <dbReference type="ARBA" id="ARBA00023186"/>
    </source>
</evidence>
<evidence type="ECO:0000313" key="9">
    <source>
        <dbReference type="Proteomes" id="UP000003530"/>
    </source>
</evidence>
<dbReference type="Proteomes" id="UP000003530">
    <property type="component" value="Unassembled WGS sequence"/>
</dbReference>
<dbReference type="Pfam" id="PF05239">
    <property type="entry name" value="PRC"/>
    <property type="match status" value="1"/>
</dbReference>
<dbReference type="PANTHER" id="PTHR33692:SF1">
    <property type="entry name" value="RIBOSOME MATURATION FACTOR RIMM"/>
    <property type="match status" value="1"/>
</dbReference>
<dbReference type="InterPro" id="IPR027275">
    <property type="entry name" value="PRC-brl_dom"/>
</dbReference>
<proteinExistence type="inferred from homology"/>
<comment type="domain">
    <text evidence="5">The PRC barrel domain binds ribosomal protein uS19.</text>
</comment>
<feature type="domain" description="RimM N-terminal" evidence="6">
    <location>
        <begin position="58"/>
        <end position="141"/>
    </location>
</feature>
<keyword evidence="4 5" id="KW-0143">Chaperone</keyword>
<organism evidence="8 9">
    <name type="scientific">Streptococcus sanguinis SK150</name>
    <dbReference type="NCBI Taxonomy" id="888811"/>
    <lineage>
        <taxon>Bacteria</taxon>
        <taxon>Bacillati</taxon>
        <taxon>Bacillota</taxon>
        <taxon>Bacilli</taxon>
        <taxon>Lactobacillales</taxon>
        <taxon>Streptococcaceae</taxon>
        <taxon>Streptococcus</taxon>
    </lineage>
</organism>
<gene>
    <name evidence="5 8" type="primary">rimM</name>
    <name evidence="8" type="ORF">HMPREF9383_1189</name>
</gene>
<comment type="subcellular location">
    <subcellularLocation>
        <location evidence="5">Cytoplasm</location>
    </subcellularLocation>
</comment>
<dbReference type="HAMAP" id="MF_00014">
    <property type="entry name" value="Ribosome_mat_RimM"/>
    <property type="match status" value="1"/>
</dbReference>
<dbReference type="GO" id="GO:0042274">
    <property type="term" value="P:ribosomal small subunit biogenesis"/>
    <property type="evidence" value="ECO:0007669"/>
    <property type="project" value="UniProtKB-UniRule"/>
</dbReference>
<evidence type="ECO:0000256" key="1">
    <source>
        <dbReference type="ARBA" id="ARBA00022490"/>
    </source>
</evidence>
<keyword evidence="1 5" id="KW-0963">Cytoplasm</keyword>
<dbReference type="GO" id="GO:0005840">
    <property type="term" value="C:ribosome"/>
    <property type="evidence" value="ECO:0007669"/>
    <property type="project" value="InterPro"/>
</dbReference>
<dbReference type="InterPro" id="IPR009000">
    <property type="entry name" value="Transl_B-barrel_sf"/>
</dbReference>
<dbReference type="GO" id="GO:0006364">
    <property type="term" value="P:rRNA processing"/>
    <property type="evidence" value="ECO:0007669"/>
    <property type="project" value="UniProtKB-UniRule"/>
</dbReference>
<dbReference type="SUPFAM" id="SSF50447">
    <property type="entry name" value="Translation proteins"/>
    <property type="match status" value="1"/>
</dbReference>
<keyword evidence="3 5" id="KW-0698">rRNA processing</keyword>
<dbReference type="GO" id="GO:0043022">
    <property type="term" value="F:ribosome binding"/>
    <property type="evidence" value="ECO:0007669"/>
    <property type="project" value="InterPro"/>
</dbReference>
<evidence type="ECO:0000256" key="5">
    <source>
        <dbReference type="HAMAP-Rule" id="MF_00014"/>
    </source>
</evidence>
<protein>
    <recommendedName>
        <fullName evidence="5">Ribosome maturation factor RimM</fullName>
    </recommendedName>
</protein>
<dbReference type="HOGENOM" id="CLU_077636_3_1_9"/>
<accession>F0IM37</accession>
<comment type="subunit">
    <text evidence="5">Binds ribosomal protein uS19.</text>
</comment>
<dbReference type="PATRIC" id="fig|888811.3.peg.1168"/>
<dbReference type="GO" id="GO:0005737">
    <property type="term" value="C:cytoplasm"/>
    <property type="evidence" value="ECO:0007669"/>
    <property type="project" value="UniProtKB-SubCell"/>
</dbReference>
<dbReference type="AlphaFoldDB" id="F0IM37"/>
<comment type="caution">
    <text evidence="8">The sequence shown here is derived from an EMBL/GenBank/DDBJ whole genome shotgun (WGS) entry which is preliminary data.</text>
</comment>
<dbReference type="Pfam" id="PF01782">
    <property type="entry name" value="RimM"/>
    <property type="match status" value="1"/>
</dbReference>
<keyword evidence="2 5" id="KW-0690">Ribosome biogenesis</keyword>
<evidence type="ECO:0000256" key="3">
    <source>
        <dbReference type="ARBA" id="ARBA00022552"/>
    </source>
</evidence>